<feature type="compositionally biased region" description="Acidic residues" evidence="1">
    <location>
        <begin position="276"/>
        <end position="285"/>
    </location>
</feature>
<evidence type="ECO:0000313" key="2">
    <source>
        <dbReference type="EMBL" id="KAF9799643.1"/>
    </source>
</evidence>
<accession>A0A8H7TWV6</accession>
<evidence type="ECO:0000313" key="3">
    <source>
        <dbReference type="Proteomes" id="UP000639403"/>
    </source>
</evidence>
<reference evidence="2" key="2">
    <citation type="journal article" name="Front. Microbiol.">
        <title>Degradative Capacity of Two Strains of Rhodonia placenta: From Phenotype to Genotype.</title>
        <authorList>
            <person name="Kolle M."/>
            <person name="Horta M.A.C."/>
            <person name="Nowrousian M."/>
            <person name="Ohm R.A."/>
            <person name="Benz J.P."/>
            <person name="Pilgard A."/>
        </authorList>
    </citation>
    <scope>NUCLEOTIDE SEQUENCE</scope>
    <source>
        <strain evidence="2">FPRL280</strain>
    </source>
</reference>
<organism evidence="2 3">
    <name type="scientific">Rhodonia placenta</name>
    <dbReference type="NCBI Taxonomy" id="104341"/>
    <lineage>
        <taxon>Eukaryota</taxon>
        <taxon>Fungi</taxon>
        <taxon>Dikarya</taxon>
        <taxon>Basidiomycota</taxon>
        <taxon>Agaricomycotina</taxon>
        <taxon>Agaricomycetes</taxon>
        <taxon>Polyporales</taxon>
        <taxon>Adustoporiaceae</taxon>
        <taxon>Rhodonia</taxon>
    </lineage>
</organism>
<evidence type="ECO:0000256" key="1">
    <source>
        <dbReference type="SAM" id="MobiDB-lite"/>
    </source>
</evidence>
<gene>
    <name evidence="2" type="ORF">IEO21_10539</name>
</gene>
<comment type="caution">
    <text evidence="2">The sequence shown here is derived from an EMBL/GenBank/DDBJ whole genome shotgun (WGS) entry which is preliminary data.</text>
</comment>
<proteinExistence type="predicted"/>
<dbReference type="AlphaFoldDB" id="A0A8H7TWV6"/>
<reference evidence="2" key="1">
    <citation type="submission" date="2020-11" db="EMBL/GenBank/DDBJ databases">
        <authorList>
            <person name="Koelle M."/>
            <person name="Horta M.A.C."/>
            <person name="Nowrousian M."/>
            <person name="Ohm R.A."/>
            <person name="Benz P."/>
            <person name="Pilgard A."/>
        </authorList>
    </citation>
    <scope>NUCLEOTIDE SEQUENCE</scope>
    <source>
        <strain evidence="2">FPRL280</strain>
    </source>
</reference>
<dbReference type="Proteomes" id="UP000639403">
    <property type="component" value="Unassembled WGS sequence"/>
</dbReference>
<dbReference type="EMBL" id="JADOXO010000885">
    <property type="protein sequence ID" value="KAF9799643.1"/>
    <property type="molecule type" value="Genomic_DNA"/>
</dbReference>
<protein>
    <submittedName>
        <fullName evidence="2">Uncharacterized protein</fullName>
    </submittedName>
</protein>
<name>A0A8H7TWV6_9APHY</name>
<sequence>MSKTGKSLGNNGKWRTTVSVDVESQSKLLAFLQEKARATSTEAPWYGFLDRVLNLVAYCAAPQNTTMWVHPQEHFVRNVKPGSPKSNKYQSPDYTSYIILNDFQTKGIACIYEAKAYTPTLSVENPDPCDEVPGNIREELEYIYDDAVKRQLVKQAQYAFENCSQETIYVMCTIGIFYRVVTFHRKTTPPIEDNDEDIPNLHALVHGGKWGCMVVEGFTDISRSFKQHLTRCTNAIMKELTKQEDKEDDEDEDDKGDEDNKGGEDNEDKDDKGDKEDDEDEDDKGGEDNKGGEDDREDDKD</sequence>
<feature type="region of interest" description="Disordered" evidence="1">
    <location>
        <begin position="241"/>
        <end position="301"/>
    </location>
</feature>
<feature type="compositionally biased region" description="Basic and acidic residues" evidence="1">
    <location>
        <begin position="258"/>
        <end position="275"/>
    </location>
</feature>
<feature type="compositionally biased region" description="Acidic residues" evidence="1">
    <location>
        <begin position="246"/>
        <end position="257"/>
    </location>
</feature>